<geneLocation type="plasmid" evidence="6 7">
    <name>pRgalR602c</name>
</geneLocation>
<comment type="subcellular location">
    <subcellularLocation>
        <location evidence="1">Membrane</location>
        <topology evidence="1">Multi-pass membrane protein</topology>
    </subcellularLocation>
</comment>
<evidence type="ECO:0000256" key="5">
    <source>
        <dbReference type="SAM" id="Phobius"/>
    </source>
</evidence>
<evidence type="ECO:0000256" key="1">
    <source>
        <dbReference type="ARBA" id="ARBA00004141"/>
    </source>
</evidence>
<keyword evidence="6" id="KW-0614">Plasmid</keyword>
<accession>A0A0B4XE55</accession>
<dbReference type="KEGG" id="rga:RGR602_PC02290"/>
<dbReference type="Pfam" id="PF07681">
    <property type="entry name" value="DoxX"/>
    <property type="match status" value="1"/>
</dbReference>
<keyword evidence="2 5" id="KW-0812">Transmembrane</keyword>
<reference evidence="6 7" key="1">
    <citation type="submission" date="2013-11" db="EMBL/GenBank/DDBJ databases">
        <title>Complete genome sequence of Rhizobium gallicum bv. gallicum R602.</title>
        <authorList>
            <person name="Bustos P."/>
            <person name="Santamaria R.I."/>
            <person name="Lozano L."/>
            <person name="Acosta J.L."/>
            <person name="Ormeno-Orrillo E."/>
            <person name="Rogel M.A."/>
            <person name="Romero D."/>
            <person name="Cevallos M.A."/>
            <person name="Martinez-Romero E."/>
            <person name="Gonzalez V."/>
        </authorList>
    </citation>
    <scope>NUCLEOTIDE SEQUENCE [LARGE SCALE GENOMIC DNA]</scope>
    <source>
        <strain evidence="6 7">R602</strain>
        <plasmid evidence="6 7">pRgalR602c</plasmid>
    </source>
</reference>
<evidence type="ECO:0000256" key="2">
    <source>
        <dbReference type="ARBA" id="ARBA00022692"/>
    </source>
</evidence>
<dbReference type="AlphaFoldDB" id="A0A0B4XE55"/>
<dbReference type="Proteomes" id="UP000031368">
    <property type="component" value="Plasmid pRgalR602c"/>
</dbReference>
<keyword evidence="3 5" id="KW-1133">Transmembrane helix</keyword>
<dbReference type="RefSeq" id="WP_040116312.1">
    <property type="nucleotide sequence ID" value="NZ_CP006880.1"/>
</dbReference>
<evidence type="ECO:0000256" key="3">
    <source>
        <dbReference type="ARBA" id="ARBA00022989"/>
    </source>
</evidence>
<evidence type="ECO:0000313" key="6">
    <source>
        <dbReference type="EMBL" id="AJD46309.1"/>
    </source>
</evidence>
<keyword evidence="4 5" id="KW-0472">Membrane</keyword>
<feature type="transmembrane region" description="Helical" evidence="5">
    <location>
        <begin position="69"/>
        <end position="86"/>
    </location>
</feature>
<evidence type="ECO:0000313" key="7">
    <source>
        <dbReference type="Proteomes" id="UP000031368"/>
    </source>
</evidence>
<name>A0A0B4XE55_9HYPH</name>
<keyword evidence="7" id="KW-1185">Reference proteome</keyword>
<dbReference type="GO" id="GO:0016020">
    <property type="term" value="C:membrane"/>
    <property type="evidence" value="ECO:0007669"/>
    <property type="project" value="UniProtKB-SubCell"/>
</dbReference>
<dbReference type="HOGENOM" id="CLU_058421_3_4_5"/>
<dbReference type="EMBL" id="CP006880">
    <property type="protein sequence ID" value="AJD46309.1"/>
    <property type="molecule type" value="Genomic_DNA"/>
</dbReference>
<gene>
    <name evidence="6" type="ORF">RGR602_PC02290</name>
</gene>
<organism evidence="6 7">
    <name type="scientific">Rhizobium gallicum bv. gallicum R602sp</name>
    <dbReference type="NCBI Taxonomy" id="1041138"/>
    <lineage>
        <taxon>Bacteria</taxon>
        <taxon>Pseudomonadati</taxon>
        <taxon>Pseudomonadota</taxon>
        <taxon>Alphaproteobacteria</taxon>
        <taxon>Hyphomicrobiales</taxon>
        <taxon>Rhizobiaceae</taxon>
        <taxon>Rhizobium/Agrobacterium group</taxon>
        <taxon>Rhizobium</taxon>
    </lineage>
</organism>
<protein>
    <submittedName>
        <fullName evidence="6">DoxX family protein</fullName>
    </submittedName>
</protein>
<dbReference type="InterPro" id="IPR032808">
    <property type="entry name" value="DoxX"/>
</dbReference>
<evidence type="ECO:0000256" key="4">
    <source>
        <dbReference type="ARBA" id="ARBA00023136"/>
    </source>
</evidence>
<feature type="transmembrane region" description="Helical" evidence="5">
    <location>
        <begin position="45"/>
        <end position="63"/>
    </location>
</feature>
<sequence>MDFVLIDWLRILCGAWFIPHLIGKGLHYEKAGGTFEAAGFRPGKLFVGLTMVAEVCAAVGMVFSIYPRVAALFGVLVLLGAGYAVVKINGKNWRWQKMGPEYPIFWALVCLLTALV</sequence>
<proteinExistence type="predicted"/>